<dbReference type="PANTHER" id="PTHR12858:SF1">
    <property type="entry name" value="PRE-RRNA-PROCESSING PROTEIN TSR1 HOMOLOG"/>
    <property type="match status" value="1"/>
</dbReference>
<evidence type="ECO:0000256" key="3">
    <source>
        <dbReference type="ARBA" id="ARBA00040070"/>
    </source>
</evidence>
<comment type="similarity">
    <text evidence="2">Belongs to the TRAFAC class translation factor GTPase superfamily. Bms1-like GTPase family. TSR1 subfamily.</text>
</comment>
<evidence type="ECO:0000256" key="4">
    <source>
        <dbReference type="SAM" id="MobiDB-lite"/>
    </source>
</evidence>
<dbReference type="GO" id="GO:0005525">
    <property type="term" value="F:GTP binding"/>
    <property type="evidence" value="ECO:0007669"/>
    <property type="project" value="TreeGrafter"/>
</dbReference>
<dbReference type="GO" id="GO:0003924">
    <property type="term" value="F:GTPase activity"/>
    <property type="evidence" value="ECO:0007669"/>
    <property type="project" value="TreeGrafter"/>
</dbReference>
<comment type="function">
    <text evidence="1">Required during maturation of the 40S ribosomal subunit in the nucleolus.</text>
</comment>
<dbReference type="GO" id="GO:0000462">
    <property type="term" value="P:maturation of SSU-rRNA from tricistronic rRNA transcript (SSU-rRNA, 5.8S rRNA, LSU-rRNA)"/>
    <property type="evidence" value="ECO:0007669"/>
    <property type="project" value="TreeGrafter"/>
</dbReference>
<dbReference type="InterPro" id="IPR012948">
    <property type="entry name" value="AARP2CN"/>
</dbReference>
<dbReference type="InterPro" id="IPR007034">
    <property type="entry name" value="BMS1_TSR1_C"/>
</dbReference>
<organism evidence="7">
    <name type="scientific">Aceria tosichella</name>
    <name type="common">wheat curl mite</name>
    <dbReference type="NCBI Taxonomy" id="561515"/>
    <lineage>
        <taxon>Eukaryota</taxon>
        <taxon>Metazoa</taxon>
        <taxon>Ecdysozoa</taxon>
        <taxon>Arthropoda</taxon>
        <taxon>Chelicerata</taxon>
        <taxon>Arachnida</taxon>
        <taxon>Acari</taxon>
        <taxon>Acariformes</taxon>
        <taxon>Trombidiformes</taxon>
        <taxon>Prostigmata</taxon>
        <taxon>Eupodina</taxon>
        <taxon>Eriophyoidea</taxon>
        <taxon>Eriophyidae</taxon>
        <taxon>Eriophyinae</taxon>
        <taxon>Aceriini</taxon>
        <taxon>Aceria</taxon>
    </lineage>
</organism>
<protein>
    <recommendedName>
        <fullName evidence="3">Pre-rRNA-processing protein TSR1 homolog</fullName>
    </recommendedName>
</protein>
<feature type="domain" description="Ribosome biogenesis protein BMS1/TSR1 C-terminal" evidence="6">
    <location>
        <begin position="403"/>
        <end position="681"/>
    </location>
</feature>
<evidence type="ECO:0000313" key="7">
    <source>
        <dbReference type="EMBL" id="MDE50675.1"/>
    </source>
</evidence>
<proteinExistence type="inferred from homology"/>
<feature type="region of interest" description="Disordered" evidence="4">
    <location>
        <begin position="344"/>
        <end position="395"/>
    </location>
</feature>
<dbReference type="GO" id="GO:0034511">
    <property type="term" value="F:U3 snoRNA binding"/>
    <property type="evidence" value="ECO:0007669"/>
    <property type="project" value="TreeGrafter"/>
</dbReference>
<dbReference type="InterPro" id="IPR039761">
    <property type="entry name" value="Bms1/Tsr1"/>
</dbReference>
<reference evidence="7" key="1">
    <citation type="submission" date="2018-10" db="EMBL/GenBank/DDBJ databases">
        <title>Transcriptome assembly of Aceria tosichella (Wheat curl mite) Type 2.</title>
        <authorList>
            <person name="Scully E.D."/>
            <person name="Geib S.M."/>
            <person name="Palmer N.A."/>
            <person name="Gupta A.K."/>
            <person name="Sarath G."/>
            <person name="Tatineni S."/>
        </authorList>
    </citation>
    <scope>NUCLEOTIDE SEQUENCE</scope>
    <source>
        <strain evidence="7">LincolnNE</strain>
    </source>
</reference>
<feature type="domain" description="AARP2CN" evidence="5">
    <location>
        <begin position="221"/>
        <end position="295"/>
    </location>
</feature>
<name>A0A6G1SJL1_9ACAR</name>
<dbReference type="AlphaFoldDB" id="A0A6G1SJL1"/>
<dbReference type="GO" id="GO:0000479">
    <property type="term" value="P:endonucleolytic cleavage of tricistronic rRNA transcript (SSU-rRNA, 5.8S rRNA, LSU-rRNA)"/>
    <property type="evidence" value="ECO:0007669"/>
    <property type="project" value="TreeGrafter"/>
</dbReference>
<dbReference type="EMBL" id="GGYP01005904">
    <property type="protein sequence ID" value="MDE50675.1"/>
    <property type="molecule type" value="Transcribed_RNA"/>
</dbReference>
<sequence length="692" mass="79557">MQQQTHRPGPLHQTNKPHKTPRHSRKASATSEIKNKVVSRSSSLSSSRSLARTERLNQAHQNRKLKWEKAISNKRSIGAGSQAPISVGILGSATNFLKGLQDDGDSLSIKQINERSLYVLSSRLKMRFKLITLNHENFDETIDLVKTIDLIFLVHSPDDIEQDNYIKAFDILQVVYIHCLPTIIHVIDGFGRNNGSLSGLKRKLKLKVGDDKLHSIENHQDYAQLFHIAGSSRRQKSTFKDARPIVSSDNMSVIDGRLAITGFVRNKTLNPNDLVHIPGYDDYQIHKIEIIPDVVSLRPQSVEGDQVVQTLVPDLMKQETLEQEHELDPMEGEQNWPIAEDADDDELEQEDRDDQLEEQDDPMDQDEQDNQQLEGQHEEEHGEAAVEEEDDNDYEDVEMDQDEIDGDTNARVRYARYRGLKSFRTSVWDPQENLPTDYSRIYQFQNFQQTKRRIMSEFESRSGANPGLYVRVHLSNVPQEAMEKLLAKPLPPSLIGLLKYERKITVMNLLIKRLPDVRDPIKSKEELVFYVGFRKFKARPLFTSNTISSKFKYERFLKNDVTMVATLYAPITFPPAPVLVFRNGELVASGSVLDSNPNRLIIKRIRLSGHPFKIHSKTAVIRSMFYNSDDVLYFKPVELITKHGRRGHISEPLGTHGHMKCSFDKKIRSDDRVFMNLYKRVFPKWTYSPVYE</sequence>
<dbReference type="SMART" id="SM00785">
    <property type="entry name" value="AARP2CN"/>
    <property type="match status" value="1"/>
</dbReference>
<gene>
    <name evidence="7" type="primary">Tsr1</name>
    <name evidence="7" type="ORF">g.9138</name>
</gene>
<feature type="compositionally biased region" description="Acidic residues" evidence="4">
    <location>
        <begin position="385"/>
        <end position="395"/>
    </location>
</feature>
<dbReference type="GO" id="GO:0005634">
    <property type="term" value="C:nucleus"/>
    <property type="evidence" value="ECO:0007669"/>
    <property type="project" value="InterPro"/>
</dbReference>
<feature type="region of interest" description="Disordered" evidence="4">
    <location>
        <begin position="1"/>
        <end position="62"/>
    </location>
</feature>
<dbReference type="GO" id="GO:0030688">
    <property type="term" value="C:preribosome, small subunit precursor"/>
    <property type="evidence" value="ECO:0007669"/>
    <property type="project" value="TreeGrafter"/>
</dbReference>
<evidence type="ECO:0000256" key="2">
    <source>
        <dbReference type="ARBA" id="ARBA00038288"/>
    </source>
</evidence>
<feature type="compositionally biased region" description="Basic and acidic residues" evidence="4">
    <location>
        <begin position="375"/>
        <end position="384"/>
    </location>
</feature>
<dbReference type="Pfam" id="PF04950">
    <property type="entry name" value="RIBIOP_C"/>
    <property type="match status" value="1"/>
</dbReference>
<dbReference type="SMART" id="SM01362">
    <property type="entry name" value="DUF663"/>
    <property type="match status" value="1"/>
</dbReference>
<feature type="compositionally biased region" description="Acidic residues" evidence="4">
    <location>
        <begin position="344"/>
        <end position="369"/>
    </location>
</feature>
<evidence type="ECO:0000256" key="1">
    <source>
        <dbReference type="ARBA" id="ARBA00037087"/>
    </source>
</evidence>
<feature type="compositionally biased region" description="Low complexity" evidence="4">
    <location>
        <begin position="39"/>
        <end position="50"/>
    </location>
</feature>
<feature type="compositionally biased region" description="Basic residues" evidence="4">
    <location>
        <begin position="15"/>
        <end position="26"/>
    </location>
</feature>
<dbReference type="Pfam" id="PF08142">
    <property type="entry name" value="AARP2CN"/>
    <property type="match status" value="1"/>
</dbReference>
<evidence type="ECO:0000259" key="5">
    <source>
        <dbReference type="SMART" id="SM00785"/>
    </source>
</evidence>
<evidence type="ECO:0000259" key="6">
    <source>
        <dbReference type="SMART" id="SM01362"/>
    </source>
</evidence>
<dbReference type="PANTHER" id="PTHR12858">
    <property type="entry name" value="RIBOSOME BIOGENESIS PROTEIN"/>
    <property type="match status" value="1"/>
</dbReference>
<accession>A0A6G1SJL1</accession>